<feature type="domain" description="MOSC" evidence="1">
    <location>
        <begin position="847"/>
        <end position="1033"/>
    </location>
</feature>
<dbReference type="InterPro" id="IPR024420">
    <property type="entry name" value="TRAPP_III_complex_Trs85"/>
</dbReference>
<keyword evidence="3" id="KW-1185">Reference proteome</keyword>
<dbReference type="Proteomes" id="UP000298061">
    <property type="component" value="Unassembled WGS sequence"/>
</dbReference>
<evidence type="ECO:0000313" key="2">
    <source>
        <dbReference type="EMBL" id="TFY79762.1"/>
    </source>
</evidence>
<dbReference type="InterPro" id="IPR058541">
    <property type="entry name" value="Ig_TPPC8_1st"/>
</dbReference>
<evidence type="ECO:0000259" key="1">
    <source>
        <dbReference type="PROSITE" id="PS51340"/>
    </source>
</evidence>
<organism evidence="2 3">
    <name type="scientific">Hericium alpestre</name>
    <dbReference type="NCBI Taxonomy" id="135208"/>
    <lineage>
        <taxon>Eukaryota</taxon>
        <taxon>Fungi</taxon>
        <taxon>Dikarya</taxon>
        <taxon>Basidiomycota</taxon>
        <taxon>Agaricomycotina</taxon>
        <taxon>Agaricomycetes</taxon>
        <taxon>Russulales</taxon>
        <taxon>Hericiaceae</taxon>
        <taxon>Hericium</taxon>
    </lineage>
</organism>
<dbReference type="GO" id="GO:0003824">
    <property type="term" value="F:catalytic activity"/>
    <property type="evidence" value="ECO:0007669"/>
    <property type="project" value="InterPro"/>
</dbReference>
<reference evidence="2 3" key="1">
    <citation type="submission" date="2019-02" db="EMBL/GenBank/DDBJ databases">
        <title>Genome sequencing of the rare red list fungi Hericium alpestre (H. flagellum).</title>
        <authorList>
            <person name="Buettner E."/>
            <person name="Kellner H."/>
        </authorList>
    </citation>
    <scope>NUCLEOTIDE SEQUENCE [LARGE SCALE GENOMIC DNA]</scope>
    <source>
        <strain evidence="2 3">DSM 108284</strain>
    </source>
</reference>
<name>A0A4Y9ZY71_9AGAM</name>
<dbReference type="GO" id="GO:0030151">
    <property type="term" value="F:molybdenum ion binding"/>
    <property type="evidence" value="ECO:0007669"/>
    <property type="project" value="InterPro"/>
</dbReference>
<dbReference type="GO" id="GO:1990072">
    <property type="term" value="C:TRAPPIII protein complex"/>
    <property type="evidence" value="ECO:0007669"/>
    <property type="project" value="TreeGrafter"/>
</dbReference>
<dbReference type="InterPro" id="IPR005302">
    <property type="entry name" value="MoCF_Sase_C"/>
</dbReference>
<accession>A0A4Y9ZY71</accession>
<evidence type="ECO:0000313" key="3">
    <source>
        <dbReference type="Proteomes" id="UP000298061"/>
    </source>
</evidence>
<gene>
    <name evidence="2" type="ORF">EWM64_g4249</name>
</gene>
<dbReference type="PANTHER" id="PTHR12975">
    <property type="entry name" value="TRANSPORT PROTEIN TRAPP"/>
    <property type="match status" value="1"/>
</dbReference>
<dbReference type="STRING" id="135208.A0A4Y9ZY71"/>
<dbReference type="GO" id="GO:0030170">
    <property type="term" value="F:pyridoxal phosphate binding"/>
    <property type="evidence" value="ECO:0007669"/>
    <property type="project" value="InterPro"/>
</dbReference>
<dbReference type="PANTHER" id="PTHR12975:SF6">
    <property type="entry name" value="TRAFFICKING PROTEIN PARTICLE COMPLEX SUBUNIT 8"/>
    <property type="match status" value="1"/>
</dbReference>
<dbReference type="AlphaFoldDB" id="A0A4Y9ZY71"/>
<dbReference type="Pfam" id="PF24545">
    <property type="entry name" value="Ig_TPPC8_1st"/>
    <property type="match status" value="1"/>
</dbReference>
<protein>
    <recommendedName>
        <fullName evidence="1">MOSC domain-containing protein</fullName>
    </recommendedName>
</protein>
<dbReference type="Pfam" id="PF03473">
    <property type="entry name" value="MOSC"/>
    <property type="match status" value="1"/>
</dbReference>
<sequence length="1038" mass="115166">MLLAHAATLSMRKRAFRRAALWYLFAATKLEKSGIKPLTTYFLQRTRELYQSPPEKNLSPSFWDAEGITPTEQAGFDAILPGIEHALGRLHYTTGDTKGAVQFFLGLLRGSTNLVHSALSVGVANGYAVDTPKSMISDKVFLEDFRVAFQHFLDTSADSADLSEMKLPVTFCVAKQTRVRLPGESVGGNATVWDKREETWRSYWKSQGKEGLQSTGKAPVNEMFRVDVSLHNPLDVDINLSDVTIVVREAQSETDSVSADFVEVEALDDIVLSANETRTIPIAVKATRSAKLQVSRASYKFLSILPASESLATRGRRLQDTALQRQSKMYAPDTFIAVDVEDASQRLSVNFVEDQRLVLAQGECKRMRLWASNVGTDSIDDVWLVSGDEDEIFLDGFNDAVASASTEILHSNNSLNPHVDPWEDRVDSAETLKFVSRKLQGLIRGEDTEISDPPPIELICSHTPEQASPRSVISSDITRFIHQRRRNFTANTLTANHPDVLRQLHSSVFPLYNPFSVDILIFWSLPTEQREGHLLVPGLTLGARHGELNKMLDEAAEAKVKRSMYAETQREKSAVLEAIRVSEWNAEMNPIVVALRDMMIVEHDFSDKPCHVSIDFTLRNLSLTHPCKYKLVLPSQTLTNNSPGEFSQPTYAGRLTYRGSLKPLESVTLQPTIHVTRPDTYALGSWRVETEVFDPSTPSHEPGAKLPEPQYRYVQVCVDASYYALPLVALTIAAAALIARKFLVSIQAPIAKTMPAIPFSEQDEALVRQRLEAKEVKVSKLMIYPIKPGRRRVSYSSASIDDLSVHSFTNIDGYVAQPHISTAADPTLCSTVLSRFLGRSVHLAYKGPRLRPAPPTWSEPALKAHVDYHDAYPLLVASVESLAGVRDFVKQWWNEQGITAVDNWDPDSLVIERFRPNIVFEGAGLPFAEDMWKEVTTSDPNSKETGRFSLVSKCTRCMVCTPAFVDQIVAYSFKQLPNIDPATGARNMAIPSKPLKQFRTGLDPGTMDASCFGCNAVPAAPGTLHVGDFVAVNSWGVV</sequence>
<dbReference type="PROSITE" id="PS51340">
    <property type="entry name" value="MOSC"/>
    <property type="match status" value="1"/>
</dbReference>
<proteinExistence type="predicted"/>
<dbReference type="OrthoDB" id="203724at2759"/>
<comment type="caution">
    <text evidence="2">The sequence shown here is derived from an EMBL/GenBank/DDBJ whole genome shotgun (WGS) entry which is preliminary data.</text>
</comment>
<dbReference type="EMBL" id="SFCI01000445">
    <property type="protein sequence ID" value="TFY79762.1"/>
    <property type="molecule type" value="Genomic_DNA"/>
</dbReference>